<proteinExistence type="predicted"/>
<keyword evidence="2" id="KW-1133">Transmembrane helix</keyword>
<keyword evidence="2" id="KW-0812">Transmembrane</keyword>
<keyword evidence="2" id="KW-0472">Membrane</keyword>
<feature type="region of interest" description="Disordered" evidence="1">
    <location>
        <begin position="1"/>
        <end position="26"/>
    </location>
</feature>
<dbReference type="EMBL" id="PGTK01000001">
    <property type="protein sequence ID" value="PJF32093.1"/>
    <property type="molecule type" value="Genomic_DNA"/>
</dbReference>
<protein>
    <recommendedName>
        <fullName evidence="5">DUF3592 domain-containing protein</fullName>
    </recommendedName>
</protein>
<gene>
    <name evidence="3" type="ORF">CUN51_00240</name>
</gene>
<accession>A0A2M8P3I3</accession>
<dbReference type="AlphaFoldDB" id="A0A2M8P3I3"/>
<feature type="transmembrane region" description="Helical" evidence="2">
    <location>
        <begin position="173"/>
        <end position="194"/>
    </location>
</feature>
<dbReference type="Proteomes" id="UP000228921">
    <property type="component" value="Unassembled WGS sequence"/>
</dbReference>
<organism evidence="3 4">
    <name type="scientific">Candidatus Thermofonsia Clade 1 bacterium</name>
    <dbReference type="NCBI Taxonomy" id="2364210"/>
    <lineage>
        <taxon>Bacteria</taxon>
        <taxon>Bacillati</taxon>
        <taxon>Chloroflexota</taxon>
        <taxon>Candidatus Thermofontia</taxon>
        <taxon>Candidatus Thermofonsia Clade 1</taxon>
    </lineage>
</organism>
<evidence type="ECO:0000256" key="1">
    <source>
        <dbReference type="SAM" id="MobiDB-lite"/>
    </source>
</evidence>
<evidence type="ECO:0008006" key="5">
    <source>
        <dbReference type="Google" id="ProtNLM"/>
    </source>
</evidence>
<comment type="caution">
    <text evidence="3">The sequence shown here is derived from an EMBL/GenBank/DDBJ whole genome shotgun (WGS) entry which is preliminary data.</text>
</comment>
<sequence length="277" mass="31389">MAKRRAAQAPESAPSALVPAEETPPAVVSIDPDPQAAFLLHTEYALEAGQARSHLKQRRHLYIALAATGLCLLFIWLAVRQAEENALLDSRSGRVTAEVIGRRAEGDGRYTRWFITYQFSLPDGRTFTRETSVDAAEYDFYFVGSRVLVKFLPDQPTLNTLATRRLEAVESELLWLMVIVPPFLALPVLLWALAQNILLTQYEAHGVVVRGEVVECTGEERGSHYYVKLRYQFILPDLKIRRGTAHFMRDDLRGAKLPEKGTQVAVLYLNDWFYRLL</sequence>
<evidence type="ECO:0000256" key="2">
    <source>
        <dbReference type="SAM" id="Phobius"/>
    </source>
</evidence>
<evidence type="ECO:0000313" key="3">
    <source>
        <dbReference type="EMBL" id="PJF32093.1"/>
    </source>
</evidence>
<evidence type="ECO:0000313" key="4">
    <source>
        <dbReference type="Proteomes" id="UP000228921"/>
    </source>
</evidence>
<feature type="transmembrane region" description="Helical" evidence="2">
    <location>
        <begin position="61"/>
        <end position="79"/>
    </location>
</feature>
<reference evidence="3 4" key="1">
    <citation type="submission" date="2017-11" db="EMBL/GenBank/DDBJ databases">
        <title>Evolution of Phototrophy in the Chloroflexi Phylum Driven by Horizontal Gene Transfer.</title>
        <authorList>
            <person name="Ward L.M."/>
            <person name="Hemp J."/>
            <person name="Shih P.M."/>
            <person name="Mcglynn S.E."/>
            <person name="Fischer W."/>
        </authorList>
    </citation>
    <scope>NUCLEOTIDE SEQUENCE [LARGE SCALE GENOMIC DNA]</scope>
    <source>
        <strain evidence="3">CP2_2F</strain>
    </source>
</reference>
<name>A0A2M8P3I3_9CHLR</name>